<dbReference type="Proteomes" id="UP000583929">
    <property type="component" value="Unassembled WGS sequence"/>
</dbReference>
<protein>
    <submittedName>
        <fullName evidence="3">Uncharacterized protein</fullName>
    </submittedName>
</protein>
<keyword evidence="2" id="KW-1133">Transmembrane helix</keyword>
<evidence type="ECO:0000313" key="3">
    <source>
        <dbReference type="EMBL" id="KAF4348006.1"/>
    </source>
</evidence>
<keyword evidence="2" id="KW-0472">Membrane</keyword>
<feature type="transmembrane region" description="Helical" evidence="2">
    <location>
        <begin position="20"/>
        <end position="37"/>
    </location>
</feature>
<dbReference type="PANTHER" id="PTHR31929">
    <property type="entry name" value="SAUR-LIKE AUXIN-RESPONSIVE PROTEIN FAMILY-RELATED"/>
    <property type="match status" value="1"/>
</dbReference>
<evidence type="ECO:0000256" key="2">
    <source>
        <dbReference type="SAM" id="Phobius"/>
    </source>
</evidence>
<dbReference type="AlphaFoldDB" id="A0A7J6DPX2"/>
<organism evidence="3 4">
    <name type="scientific">Cannabis sativa</name>
    <name type="common">Hemp</name>
    <name type="synonym">Marijuana</name>
    <dbReference type="NCBI Taxonomy" id="3483"/>
    <lineage>
        <taxon>Eukaryota</taxon>
        <taxon>Viridiplantae</taxon>
        <taxon>Streptophyta</taxon>
        <taxon>Embryophyta</taxon>
        <taxon>Tracheophyta</taxon>
        <taxon>Spermatophyta</taxon>
        <taxon>Magnoliopsida</taxon>
        <taxon>eudicotyledons</taxon>
        <taxon>Gunneridae</taxon>
        <taxon>Pentapetalae</taxon>
        <taxon>rosids</taxon>
        <taxon>fabids</taxon>
        <taxon>Rosales</taxon>
        <taxon>Cannabaceae</taxon>
        <taxon>Cannabis</taxon>
    </lineage>
</organism>
<gene>
    <name evidence="3" type="ORF">G4B88_026826</name>
</gene>
<comment type="similarity">
    <text evidence="1">Belongs to the ARG7 family.</text>
</comment>
<dbReference type="EMBL" id="JAATIQ010000742">
    <property type="protein sequence ID" value="KAF4348006.1"/>
    <property type="molecule type" value="Genomic_DNA"/>
</dbReference>
<dbReference type="GO" id="GO:0009733">
    <property type="term" value="P:response to auxin"/>
    <property type="evidence" value="ECO:0007669"/>
    <property type="project" value="InterPro"/>
</dbReference>
<keyword evidence="4" id="KW-1185">Reference proteome</keyword>
<feature type="transmembrane region" description="Helical" evidence="2">
    <location>
        <begin position="148"/>
        <end position="165"/>
    </location>
</feature>
<sequence>MLHKNEAHIFVHLQYFQRKFLSFSTLVIFSCLFKNYYTNMGFYLPGVAPTKKFLRRSLSNSSKTTSNAVDVPKGHLAVYVGERQKKRFIIPVSFLSHSLFQELLVQAEDEYGYDHPMGGLTIPCREDMLITKNVAYSFITTFCETRNIEIFFILIIILLTLWRVVTTKKFLRRSLSSNSSKTTSSAVDVPKGHLAVYVGERQKKRFVIPVSILSHSLFQELLIQAEDEYGYNHPMGGLTIPCREDMFVDLISNLNAS</sequence>
<dbReference type="Pfam" id="PF02519">
    <property type="entry name" value="Auxin_inducible"/>
    <property type="match status" value="2"/>
</dbReference>
<dbReference type="InterPro" id="IPR003676">
    <property type="entry name" value="SAUR_fam"/>
</dbReference>
<reference evidence="3 4" key="1">
    <citation type="journal article" date="2020" name="bioRxiv">
        <title>Sequence and annotation of 42 cannabis genomes reveals extensive copy number variation in cannabinoid synthesis and pathogen resistance genes.</title>
        <authorList>
            <person name="Mckernan K.J."/>
            <person name="Helbert Y."/>
            <person name="Kane L.T."/>
            <person name="Ebling H."/>
            <person name="Zhang L."/>
            <person name="Liu B."/>
            <person name="Eaton Z."/>
            <person name="Mclaughlin S."/>
            <person name="Kingan S."/>
            <person name="Baybayan P."/>
            <person name="Concepcion G."/>
            <person name="Jordan M."/>
            <person name="Riva A."/>
            <person name="Barbazuk W."/>
            <person name="Harkins T."/>
        </authorList>
    </citation>
    <scope>NUCLEOTIDE SEQUENCE [LARGE SCALE GENOMIC DNA]</scope>
    <source>
        <strain evidence="4">cv. Jamaican Lion 4</strain>
        <tissue evidence="3">Leaf</tissue>
    </source>
</reference>
<evidence type="ECO:0000256" key="1">
    <source>
        <dbReference type="ARBA" id="ARBA00006974"/>
    </source>
</evidence>
<comment type="caution">
    <text evidence="3">The sequence shown here is derived from an EMBL/GenBank/DDBJ whole genome shotgun (WGS) entry which is preliminary data.</text>
</comment>
<proteinExistence type="inferred from homology"/>
<evidence type="ECO:0000313" key="4">
    <source>
        <dbReference type="Proteomes" id="UP000583929"/>
    </source>
</evidence>
<accession>A0A7J6DPX2</accession>
<name>A0A7J6DPX2_CANSA</name>
<keyword evidence="2" id="KW-0812">Transmembrane</keyword>
<dbReference type="PROSITE" id="PS51257">
    <property type="entry name" value="PROKAR_LIPOPROTEIN"/>
    <property type="match status" value="1"/>
</dbReference>